<comment type="catalytic activity">
    <reaction evidence="20">
        <text>2-hydroxyphytanoyl-CoA = 2,6,10,14-tetramethylpentadecanal + formyl-CoA</text>
        <dbReference type="Rhea" id="RHEA:25355"/>
        <dbReference type="ChEBI" id="CHEBI:49189"/>
        <dbReference type="ChEBI" id="CHEBI:57334"/>
        <dbReference type="ChEBI" id="CHEBI:57376"/>
    </reaction>
    <physiologicalReaction direction="left-to-right" evidence="20">
        <dbReference type="Rhea" id="RHEA:25356"/>
    </physiologicalReaction>
</comment>
<dbReference type="Pfam" id="PF00205">
    <property type="entry name" value="TPP_enzyme_M"/>
    <property type="match status" value="1"/>
</dbReference>
<comment type="subunit">
    <text evidence="6">Homotetramer.</text>
</comment>
<dbReference type="GeneID" id="586415"/>
<evidence type="ECO:0000313" key="29">
    <source>
        <dbReference type="Proteomes" id="UP000007110"/>
    </source>
</evidence>
<dbReference type="FunFam" id="3.40.50.970:FF:000038">
    <property type="entry name" value="2-hydroxyacyl-CoA lyase 1 isoform X1"/>
    <property type="match status" value="1"/>
</dbReference>
<evidence type="ECO:0000256" key="17">
    <source>
        <dbReference type="ARBA" id="ARBA00044518"/>
    </source>
</evidence>
<evidence type="ECO:0000256" key="18">
    <source>
        <dbReference type="ARBA" id="ARBA00048738"/>
    </source>
</evidence>
<evidence type="ECO:0000256" key="15">
    <source>
        <dbReference type="ARBA" id="ARBA00044451"/>
    </source>
</evidence>
<evidence type="ECO:0000256" key="9">
    <source>
        <dbReference type="ARBA" id="ARBA00022832"/>
    </source>
</evidence>
<keyword evidence="29" id="KW-1185">Reference proteome</keyword>
<keyword evidence="9" id="KW-0276">Fatty acid metabolism</keyword>
<dbReference type="SUPFAM" id="SSF52467">
    <property type="entry name" value="DHS-like NAD/FAD-binding domain"/>
    <property type="match status" value="1"/>
</dbReference>
<dbReference type="InterPro" id="IPR045025">
    <property type="entry name" value="HACL1-like"/>
</dbReference>
<dbReference type="GO" id="GO:0001561">
    <property type="term" value="P:fatty acid alpha-oxidation"/>
    <property type="evidence" value="ECO:0000318"/>
    <property type="project" value="GO_Central"/>
</dbReference>
<dbReference type="EnsemblMetazoa" id="XM_030990619">
    <property type="protein sequence ID" value="XP_030846479"/>
    <property type="gene ID" value="LOC586415"/>
</dbReference>
<evidence type="ECO:0000256" key="16">
    <source>
        <dbReference type="ARBA" id="ARBA00044454"/>
    </source>
</evidence>
<dbReference type="InterPro" id="IPR012000">
    <property type="entry name" value="Thiamin_PyroP_enz_cen_dom"/>
</dbReference>
<comment type="catalytic activity">
    <reaction evidence="15">
        <text>a 2-hydroxy-3-methyl fatty acyl-CoA = a 2-methyl-branched fatty aldehyde + formyl-CoA</text>
        <dbReference type="Rhea" id="RHEA:25375"/>
        <dbReference type="ChEBI" id="CHEBI:49188"/>
        <dbReference type="ChEBI" id="CHEBI:57376"/>
        <dbReference type="ChEBI" id="CHEBI:58783"/>
        <dbReference type="EC" id="4.1.2.63"/>
    </reaction>
    <physiologicalReaction direction="left-to-right" evidence="15">
        <dbReference type="Rhea" id="RHEA:25376"/>
    </physiologicalReaction>
</comment>
<evidence type="ECO:0000256" key="10">
    <source>
        <dbReference type="ARBA" id="ARBA00022842"/>
    </source>
</evidence>
<evidence type="ECO:0000256" key="24">
    <source>
        <dbReference type="RuleBase" id="RU362132"/>
    </source>
</evidence>
<dbReference type="FunFam" id="3.40.50.1220:FF:000006">
    <property type="entry name" value="2-hydroxyacyl-CoA lyase 1"/>
    <property type="match status" value="1"/>
</dbReference>
<comment type="catalytic activity">
    <reaction evidence="16">
        <text>an (R)-2-hydroxy-long-chain-fatty acyl-CoA = a long-chain fatty aldehyde + formyl-CoA</text>
        <dbReference type="Rhea" id="RHEA:67444"/>
        <dbReference type="ChEBI" id="CHEBI:17176"/>
        <dbReference type="ChEBI" id="CHEBI:57376"/>
        <dbReference type="ChEBI" id="CHEBI:170012"/>
        <dbReference type="EC" id="4.1.2.63"/>
    </reaction>
    <physiologicalReaction direction="left-to-right" evidence="16">
        <dbReference type="Rhea" id="RHEA:67445"/>
    </physiologicalReaction>
</comment>
<dbReference type="GO" id="GO:0005777">
    <property type="term" value="C:peroxisome"/>
    <property type="evidence" value="ECO:0000318"/>
    <property type="project" value="GO_Central"/>
</dbReference>
<dbReference type="InterPro" id="IPR029061">
    <property type="entry name" value="THDP-binding"/>
</dbReference>
<comment type="catalytic activity">
    <reaction evidence="19">
        <text>2-hydroxy-3-methylhexadecanoyl-CoA = 2-methylpentadecanal + formyl-CoA</text>
        <dbReference type="Rhea" id="RHEA:25379"/>
        <dbReference type="ChEBI" id="CHEBI:49190"/>
        <dbReference type="ChEBI" id="CHEBI:57376"/>
        <dbReference type="ChEBI" id="CHEBI:58784"/>
    </reaction>
    <physiologicalReaction direction="left-to-right" evidence="19">
        <dbReference type="Rhea" id="RHEA:25380"/>
    </physiologicalReaction>
</comment>
<comment type="cofactor">
    <cofactor evidence="2">
        <name>thiamine diphosphate</name>
        <dbReference type="ChEBI" id="CHEBI:58937"/>
    </cofactor>
</comment>
<evidence type="ECO:0000256" key="20">
    <source>
        <dbReference type="ARBA" id="ARBA00051426"/>
    </source>
</evidence>
<dbReference type="Pfam" id="PF02776">
    <property type="entry name" value="TPP_enzyme_N"/>
    <property type="match status" value="1"/>
</dbReference>
<comment type="subcellular location">
    <subcellularLocation>
        <location evidence="3">Peroxisome</location>
    </subcellularLocation>
</comment>
<evidence type="ECO:0000313" key="28">
    <source>
        <dbReference type="EnsemblMetazoa" id="XP_030846479"/>
    </source>
</evidence>
<dbReference type="OMA" id="YMGMIGM"/>
<proteinExistence type="inferred from homology"/>
<evidence type="ECO:0000256" key="3">
    <source>
        <dbReference type="ARBA" id="ARBA00004275"/>
    </source>
</evidence>
<evidence type="ECO:0000256" key="7">
    <source>
        <dbReference type="ARBA" id="ARBA00022553"/>
    </source>
</evidence>
<keyword evidence="8" id="KW-0479">Metal-binding</keyword>
<dbReference type="CTD" id="26061"/>
<sequence>MAGDLVDGATVLSRALLDQGVEYVFGIVGYPVIEVGVAMQVAGLKFIAMRNEQAATYAAQAIGYLTGRPGVVLVVSGPGMLHTIGGLANATINAWPVIVIGGSSDEDQEGTGAFQEWPQVESARLYTKFSARPPSIEHIPFFVEKAVRISTHGRPGACYLDINGDMVNGTVEESSVRFFPEVGPPPKTYAEPSQVTETLEALSQAKNPLVIVGKGAAYARAEKEVRAFLDQTGLPFLPTPMGKGVMPDDHNQCVIAARSRALLQADVILLLGARLNWMLHFGRPPRFGEETKFIQIDICHEELGNNINSDNVIGLAGDLQAVTQQLIDAGKTSSARGGWSYPSNTPWWQSLRSKVKDNEEKSKILASDMSVPMNYYAAISKVQAMIPKDSLIVSEGANTMDIGRTILLNHSPRHRLDAGTFGTMGVGMGFNIAAALLARDRWPNKRVVCLEGDSAFGFSGMEVETICRYNLPVLIVVINNNGIGFGTEKETWEATPPEERPHSLMPTALMPDARYDQVMTAFGGVGFHVTTPAELEDALRLSLTKHANQPVLINVMVSPQAQRKQQDFDWLTRKSKL</sequence>
<dbReference type="EC" id="4.1.2.63" evidence="17"/>
<feature type="domain" description="Thiamine pyrophosphate enzyme TPP-binding" evidence="26">
    <location>
        <begin position="397"/>
        <end position="555"/>
    </location>
</feature>
<name>A0A7M7P7Z0_STRPU</name>
<dbReference type="CDD" id="cd02004">
    <property type="entry name" value="TPP_BZL_OCoD_HPCL"/>
    <property type="match status" value="1"/>
</dbReference>
<dbReference type="SUPFAM" id="SSF52518">
    <property type="entry name" value="Thiamin diphosphate-binding fold (THDP-binding)"/>
    <property type="match status" value="2"/>
</dbReference>
<evidence type="ECO:0000256" key="19">
    <source>
        <dbReference type="ARBA" id="ARBA00050321"/>
    </source>
</evidence>
<evidence type="ECO:0000256" key="5">
    <source>
        <dbReference type="ARBA" id="ARBA00007812"/>
    </source>
</evidence>
<comment type="catalytic activity">
    <reaction evidence="18">
        <text>2-hydroxyoctadecanoyl-CoA = heptadecanal + formyl-CoA</text>
        <dbReference type="Rhea" id="RHEA:55196"/>
        <dbReference type="ChEBI" id="CHEBI:57376"/>
        <dbReference type="ChEBI" id="CHEBI:74116"/>
        <dbReference type="ChEBI" id="CHEBI:138631"/>
    </reaction>
    <physiologicalReaction direction="left-to-right" evidence="18">
        <dbReference type="Rhea" id="RHEA:55197"/>
    </physiologicalReaction>
</comment>
<dbReference type="GO" id="GO:0030976">
    <property type="term" value="F:thiamine pyrophosphate binding"/>
    <property type="evidence" value="ECO:0000318"/>
    <property type="project" value="GO_Central"/>
</dbReference>
<evidence type="ECO:0000256" key="22">
    <source>
        <dbReference type="ARBA" id="ARBA00075677"/>
    </source>
</evidence>
<dbReference type="InParanoid" id="A0A7M7P7Z0"/>
<dbReference type="PANTHER" id="PTHR43710:SF2">
    <property type="entry name" value="2-HYDROXYACYL-COA LYASE 1"/>
    <property type="match status" value="1"/>
</dbReference>
<keyword evidence="13" id="KW-0576">Peroxisome</keyword>
<evidence type="ECO:0000259" key="26">
    <source>
        <dbReference type="Pfam" id="PF02775"/>
    </source>
</evidence>
<dbReference type="AlphaFoldDB" id="A0A7M7P7Z0"/>
<evidence type="ECO:0000256" key="2">
    <source>
        <dbReference type="ARBA" id="ARBA00001964"/>
    </source>
</evidence>
<evidence type="ECO:0000259" key="25">
    <source>
        <dbReference type="Pfam" id="PF00205"/>
    </source>
</evidence>
<dbReference type="Pfam" id="PF02775">
    <property type="entry name" value="TPP_enzyme_C"/>
    <property type="match status" value="1"/>
</dbReference>
<feature type="domain" description="Thiamine pyrophosphate enzyme N-terminal TPP-binding" evidence="27">
    <location>
        <begin position="7"/>
        <end position="120"/>
    </location>
</feature>
<feature type="domain" description="Thiamine pyrophosphate enzyme central" evidence="25">
    <location>
        <begin position="196"/>
        <end position="326"/>
    </location>
</feature>
<dbReference type="KEGG" id="spu:586415"/>
<dbReference type="GO" id="GO:0106359">
    <property type="term" value="F:2-hydroxyacyl-CoA lyase activity"/>
    <property type="evidence" value="ECO:0007669"/>
    <property type="project" value="UniProtKB-EC"/>
</dbReference>
<keyword evidence="14" id="KW-0456">Lyase</keyword>
<comment type="cofactor">
    <cofactor evidence="1">
        <name>Mg(2+)</name>
        <dbReference type="ChEBI" id="CHEBI:18420"/>
    </cofactor>
</comment>
<keyword evidence="10" id="KW-0460">Magnesium</keyword>
<comment type="similarity">
    <text evidence="5 24">Belongs to the TPP enzyme family.</text>
</comment>
<evidence type="ECO:0000256" key="6">
    <source>
        <dbReference type="ARBA" id="ARBA00011881"/>
    </source>
</evidence>
<protein>
    <recommendedName>
        <fullName evidence="21">2-hydroxyacyl-CoA lyase 1</fullName>
        <ecNumber evidence="17">4.1.2.63</ecNumber>
    </recommendedName>
    <alternativeName>
        <fullName evidence="22">2-hydroxyphytanoyl-CoA lyase</fullName>
    </alternativeName>
    <alternativeName>
        <fullName evidence="23">Phytanoyl-CoA 2-hydroxylase 2</fullName>
    </alternativeName>
</protein>
<evidence type="ECO:0000256" key="13">
    <source>
        <dbReference type="ARBA" id="ARBA00023140"/>
    </source>
</evidence>
<evidence type="ECO:0000256" key="8">
    <source>
        <dbReference type="ARBA" id="ARBA00022723"/>
    </source>
</evidence>
<evidence type="ECO:0000256" key="12">
    <source>
        <dbReference type="ARBA" id="ARBA00023098"/>
    </source>
</evidence>
<evidence type="ECO:0000256" key="11">
    <source>
        <dbReference type="ARBA" id="ARBA00023052"/>
    </source>
</evidence>
<organism evidence="28 29">
    <name type="scientific">Strongylocentrotus purpuratus</name>
    <name type="common">Purple sea urchin</name>
    <dbReference type="NCBI Taxonomy" id="7668"/>
    <lineage>
        <taxon>Eukaryota</taxon>
        <taxon>Metazoa</taxon>
        <taxon>Echinodermata</taxon>
        <taxon>Eleutherozoa</taxon>
        <taxon>Echinozoa</taxon>
        <taxon>Echinoidea</taxon>
        <taxon>Euechinoidea</taxon>
        <taxon>Echinacea</taxon>
        <taxon>Camarodonta</taxon>
        <taxon>Echinidea</taxon>
        <taxon>Strongylocentrotidae</taxon>
        <taxon>Strongylocentrotus</taxon>
    </lineage>
</organism>
<evidence type="ECO:0000256" key="23">
    <source>
        <dbReference type="ARBA" id="ARBA00081652"/>
    </source>
</evidence>
<evidence type="ECO:0000256" key="4">
    <source>
        <dbReference type="ARBA" id="ARBA00004872"/>
    </source>
</evidence>
<dbReference type="FunFam" id="3.40.50.970:FF:000027">
    <property type="entry name" value="2-hydroxyacyl-CoA lyase 1"/>
    <property type="match status" value="1"/>
</dbReference>
<accession>A0A7M7P7Z0</accession>
<evidence type="ECO:0000256" key="14">
    <source>
        <dbReference type="ARBA" id="ARBA00023239"/>
    </source>
</evidence>
<dbReference type="InterPro" id="IPR011766">
    <property type="entry name" value="TPP_enzyme_TPP-bd"/>
</dbReference>
<dbReference type="Gene3D" id="3.40.50.970">
    <property type="match status" value="2"/>
</dbReference>
<dbReference type="Proteomes" id="UP000007110">
    <property type="component" value="Unassembled WGS sequence"/>
</dbReference>
<keyword evidence="12" id="KW-0443">Lipid metabolism</keyword>
<dbReference type="Gene3D" id="3.40.50.1220">
    <property type="entry name" value="TPP-binding domain"/>
    <property type="match status" value="1"/>
</dbReference>
<dbReference type="GO" id="GO:0000287">
    <property type="term" value="F:magnesium ion binding"/>
    <property type="evidence" value="ECO:0007669"/>
    <property type="project" value="InterPro"/>
</dbReference>
<evidence type="ECO:0000259" key="27">
    <source>
        <dbReference type="Pfam" id="PF02776"/>
    </source>
</evidence>
<evidence type="ECO:0000256" key="1">
    <source>
        <dbReference type="ARBA" id="ARBA00001946"/>
    </source>
</evidence>
<keyword evidence="11 24" id="KW-0786">Thiamine pyrophosphate</keyword>
<dbReference type="InterPro" id="IPR029035">
    <property type="entry name" value="DHS-like_NAD/FAD-binding_dom"/>
</dbReference>
<dbReference type="InterPro" id="IPR012001">
    <property type="entry name" value="Thiamin_PyroP_enz_TPP-bd_dom"/>
</dbReference>
<dbReference type="RefSeq" id="XP_030846479.1">
    <property type="nucleotide sequence ID" value="XM_030990619.1"/>
</dbReference>
<dbReference type="OrthoDB" id="10006023at2759"/>
<keyword evidence="7" id="KW-0597">Phosphoprotein</keyword>
<reference evidence="28" key="2">
    <citation type="submission" date="2021-01" db="UniProtKB">
        <authorList>
            <consortium name="EnsemblMetazoa"/>
        </authorList>
    </citation>
    <scope>IDENTIFICATION</scope>
</reference>
<evidence type="ECO:0000256" key="21">
    <source>
        <dbReference type="ARBA" id="ARBA00069582"/>
    </source>
</evidence>
<dbReference type="CDD" id="cd07035">
    <property type="entry name" value="TPP_PYR_POX_like"/>
    <property type="match status" value="1"/>
</dbReference>
<reference evidence="29" key="1">
    <citation type="submission" date="2015-02" db="EMBL/GenBank/DDBJ databases">
        <title>Genome sequencing for Strongylocentrotus purpuratus.</title>
        <authorList>
            <person name="Murali S."/>
            <person name="Liu Y."/>
            <person name="Vee V."/>
            <person name="English A."/>
            <person name="Wang M."/>
            <person name="Skinner E."/>
            <person name="Han Y."/>
            <person name="Muzny D.M."/>
            <person name="Worley K.C."/>
            <person name="Gibbs R.A."/>
        </authorList>
    </citation>
    <scope>NUCLEOTIDE SEQUENCE</scope>
</reference>
<dbReference type="PANTHER" id="PTHR43710">
    <property type="entry name" value="2-HYDROXYACYL-COA LYASE"/>
    <property type="match status" value="1"/>
</dbReference>
<comment type="pathway">
    <text evidence="4">Lipid metabolism; fatty acid metabolism.</text>
</comment>